<name>A0A162ZUN5_PHYB8</name>
<protein>
    <submittedName>
        <fullName evidence="1">Uncharacterized protein</fullName>
    </submittedName>
</protein>
<organism evidence="1 2">
    <name type="scientific">Phycomyces blakesleeanus (strain ATCC 8743b / DSM 1359 / FGSC 10004 / NBRC 33097 / NRRL 1555)</name>
    <dbReference type="NCBI Taxonomy" id="763407"/>
    <lineage>
        <taxon>Eukaryota</taxon>
        <taxon>Fungi</taxon>
        <taxon>Fungi incertae sedis</taxon>
        <taxon>Mucoromycota</taxon>
        <taxon>Mucoromycotina</taxon>
        <taxon>Mucoromycetes</taxon>
        <taxon>Mucorales</taxon>
        <taxon>Phycomycetaceae</taxon>
        <taxon>Phycomyces</taxon>
    </lineage>
</organism>
<sequence length="127" mass="14605">MNTPQRSLDYSSDKETLKTPVNQRFRQITTSPAPSPIRRYLSSTLNDFREKGNKELGRIYETFSELTGISPIPKERSQKTLKTITKRTSKSTLDADQILNEHKNHTFLTPIMERHSVRDSIKQDIGA</sequence>
<proteinExistence type="predicted"/>
<dbReference type="VEuPathDB" id="FungiDB:PHYBLDRAFT_66899"/>
<dbReference type="EMBL" id="KV440992">
    <property type="protein sequence ID" value="OAD69131.1"/>
    <property type="molecule type" value="Genomic_DNA"/>
</dbReference>
<reference evidence="2" key="1">
    <citation type="submission" date="2015-06" db="EMBL/GenBank/DDBJ databases">
        <title>Expansion of signal transduction pathways in fungi by whole-genome duplication.</title>
        <authorList>
            <consortium name="DOE Joint Genome Institute"/>
            <person name="Corrochano L.M."/>
            <person name="Kuo A."/>
            <person name="Marcet-Houben M."/>
            <person name="Polaino S."/>
            <person name="Salamov A."/>
            <person name="Villalobos J.M."/>
            <person name="Alvarez M.I."/>
            <person name="Avalos J."/>
            <person name="Benito E.P."/>
            <person name="Benoit I."/>
            <person name="Burger G."/>
            <person name="Camino L.P."/>
            <person name="Canovas D."/>
            <person name="Cerda-Olmedo E."/>
            <person name="Cheng J.-F."/>
            <person name="Dominguez A."/>
            <person name="Elias M."/>
            <person name="Eslava A.P."/>
            <person name="Glaser F."/>
            <person name="Grimwood J."/>
            <person name="Gutierrez G."/>
            <person name="Heitman J."/>
            <person name="Henrissat B."/>
            <person name="Iturriaga E.A."/>
            <person name="Lang B.F."/>
            <person name="Lavin J.L."/>
            <person name="Lee S."/>
            <person name="Li W."/>
            <person name="Lindquist E."/>
            <person name="Lopez-Garcia S."/>
            <person name="Luque E.M."/>
            <person name="Marcos A.T."/>
            <person name="Martin J."/>
            <person name="McCluskey K."/>
            <person name="Medina H.R."/>
            <person name="Miralles-Duran A."/>
            <person name="Miyazaki A."/>
            <person name="Munoz-Torres E."/>
            <person name="Oguiza J.A."/>
            <person name="Ohm R."/>
            <person name="Olmedo M."/>
            <person name="Orejas M."/>
            <person name="Ortiz-Castellanos L."/>
            <person name="Pisabarro A.G."/>
            <person name="Rodriguez-Romero J."/>
            <person name="Ruiz-Herrera J."/>
            <person name="Ruiz-Vazquez R."/>
            <person name="Sanz C."/>
            <person name="Schackwitz W."/>
            <person name="Schmutz J."/>
            <person name="Shahriari M."/>
            <person name="Shelest E."/>
            <person name="Silva-Franco F."/>
            <person name="Soanes D."/>
            <person name="Syed K."/>
            <person name="Tagua V.G."/>
            <person name="Talbot N.J."/>
            <person name="Thon M."/>
            <person name="De vries R.P."/>
            <person name="Wiebenga A."/>
            <person name="Yadav J.S."/>
            <person name="Braun E.L."/>
            <person name="Baker S."/>
            <person name="Garre V."/>
            <person name="Horwitz B."/>
            <person name="Torres-Martinez S."/>
            <person name="Idnurm A."/>
            <person name="Herrera-Estrella A."/>
            <person name="Gabaldon T."/>
            <person name="Grigoriev I.V."/>
        </authorList>
    </citation>
    <scope>NUCLEOTIDE SEQUENCE [LARGE SCALE GENOMIC DNA]</scope>
    <source>
        <strain evidence="2">NRRL 1555(-)</strain>
    </source>
</reference>
<accession>A0A162ZUN5</accession>
<evidence type="ECO:0000313" key="2">
    <source>
        <dbReference type="Proteomes" id="UP000077315"/>
    </source>
</evidence>
<dbReference type="RefSeq" id="XP_018287171.1">
    <property type="nucleotide sequence ID" value="XM_018441703.1"/>
</dbReference>
<gene>
    <name evidence="1" type="ORF">PHYBLDRAFT_66899</name>
</gene>
<dbReference type="Proteomes" id="UP000077315">
    <property type="component" value="Unassembled WGS sequence"/>
</dbReference>
<keyword evidence="2" id="KW-1185">Reference proteome</keyword>
<evidence type="ECO:0000313" key="1">
    <source>
        <dbReference type="EMBL" id="OAD69131.1"/>
    </source>
</evidence>
<dbReference type="GeneID" id="29002609"/>
<dbReference type="AlphaFoldDB" id="A0A162ZUN5"/>
<dbReference type="InParanoid" id="A0A162ZUN5"/>